<reference evidence="5 6" key="1">
    <citation type="submission" date="2024-06" db="EMBL/GenBank/DDBJ databases">
        <title>The Natural Products Discovery Center: Release of the First 8490 Sequenced Strains for Exploring Actinobacteria Biosynthetic Diversity.</title>
        <authorList>
            <person name="Kalkreuter E."/>
            <person name="Kautsar S.A."/>
            <person name="Yang D."/>
            <person name="Bader C.D."/>
            <person name="Teijaro C.N."/>
            <person name="Fluegel L."/>
            <person name="Davis C.M."/>
            <person name="Simpson J.R."/>
            <person name="Lauterbach L."/>
            <person name="Steele A.D."/>
            <person name="Gui C."/>
            <person name="Meng S."/>
            <person name="Li G."/>
            <person name="Viehrig K."/>
            <person name="Ye F."/>
            <person name="Su P."/>
            <person name="Kiefer A.F."/>
            <person name="Nichols A."/>
            <person name="Cepeda A.J."/>
            <person name="Yan W."/>
            <person name="Fan B."/>
            <person name="Jiang Y."/>
            <person name="Adhikari A."/>
            <person name="Zheng C.-J."/>
            <person name="Schuster L."/>
            <person name="Cowan T.M."/>
            <person name="Smanski M.J."/>
            <person name="Chevrette M.G."/>
            <person name="De Carvalho L.P.S."/>
            <person name="Shen B."/>
        </authorList>
    </citation>
    <scope>NUCLEOTIDE SEQUENCE [LARGE SCALE GENOMIC DNA]</scope>
    <source>
        <strain evidence="5 6">NPDC077434</strain>
    </source>
</reference>
<dbReference type="InterPro" id="IPR045851">
    <property type="entry name" value="AMP-bd_C_sf"/>
</dbReference>
<protein>
    <submittedName>
        <fullName evidence="5">AMP-binding protein</fullName>
    </submittedName>
</protein>
<keyword evidence="6" id="KW-1185">Reference proteome</keyword>
<evidence type="ECO:0000313" key="6">
    <source>
        <dbReference type="Proteomes" id="UP001553715"/>
    </source>
</evidence>
<feature type="domain" description="AMP-binding enzyme C-terminal" evidence="4">
    <location>
        <begin position="420"/>
        <end position="495"/>
    </location>
</feature>
<evidence type="ECO:0000259" key="3">
    <source>
        <dbReference type="Pfam" id="PF00501"/>
    </source>
</evidence>
<feature type="domain" description="AMP-dependent synthetase/ligase" evidence="3">
    <location>
        <begin position="15"/>
        <end position="369"/>
    </location>
</feature>
<dbReference type="Proteomes" id="UP001553715">
    <property type="component" value="Unassembled WGS sequence"/>
</dbReference>
<organism evidence="5 6">
    <name type="scientific">Microbacterium profundi</name>
    <dbReference type="NCBI Taxonomy" id="450380"/>
    <lineage>
        <taxon>Bacteria</taxon>
        <taxon>Bacillati</taxon>
        <taxon>Actinomycetota</taxon>
        <taxon>Actinomycetes</taxon>
        <taxon>Micrococcales</taxon>
        <taxon>Microbacteriaceae</taxon>
        <taxon>Microbacterium</taxon>
    </lineage>
</organism>
<evidence type="ECO:0000256" key="2">
    <source>
        <dbReference type="ARBA" id="ARBA00022598"/>
    </source>
</evidence>
<dbReference type="Gene3D" id="3.40.50.12780">
    <property type="entry name" value="N-terminal domain of ligase-like"/>
    <property type="match status" value="1"/>
</dbReference>
<dbReference type="InterPro" id="IPR020845">
    <property type="entry name" value="AMP-binding_CS"/>
</dbReference>
<dbReference type="EMBL" id="JBFBMH010000028">
    <property type="protein sequence ID" value="MEW1976356.1"/>
    <property type="molecule type" value="Genomic_DNA"/>
</dbReference>
<dbReference type="InterPro" id="IPR042099">
    <property type="entry name" value="ANL_N_sf"/>
</dbReference>
<evidence type="ECO:0000256" key="1">
    <source>
        <dbReference type="ARBA" id="ARBA00006432"/>
    </source>
</evidence>
<keyword evidence="2" id="KW-0436">Ligase</keyword>
<dbReference type="InterPro" id="IPR025110">
    <property type="entry name" value="AMP-bd_C"/>
</dbReference>
<accession>A0ABV3LKB8</accession>
<proteinExistence type="inferred from homology"/>
<dbReference type="Pfam" id="PF00501">
    <property type="entry name" value="AMP-binding"/>
    <property type="match status" value="1"/>
</dbReference>
<evidence type="ECO:0000259" key="4">
    <source>
        <dbReference type="Pfam" id="PF13193"/>
    </source>
</evidence>
<dbReference type="PROSITE" id="PS00455">
    <property type="entry name" value="AMP_BINDING"/>
    <property type="match status" value="1"/>
</dbReference>
<dbReference type="Gene3D" id="3.30.300.30">
    <property type="match status" value="1"/>
</dbReference>
<dbReference type="PANTHER" id="PTHR43201:SF5">
    <property type="entry name" value="MEDIUM-CHAIN ACYL-COA LIGASE ACSF2, MITOCHONDRIAL"/>
    <property type="match status" value="1"/>
</dbReference>
<comment type="caution">
    <text evidence="5">The sequence shown here is derived from an EMBL/GenBank/DDBJ whole genome shotgun (WGS) entry which is preliminary data.</text>
</comment>
<dbReference type="RefSeq" id="WP_033105367.1">
    <property type="nucleotide sequence ID" value="NZ_JBFBMH010000028.1"/>
</dbReference>
<dbReference type="PANTHER" id="PTHR43201">
    <property type="entry name" value="ACYL-COA SYNTHETASE"/>
    <property type="match status" value="1"/>
</dbReference>
<comment type="similarity">
    <text evidence="1">Belongs to the ATP-dependent AMP-binding enzyme family.</text>
</comment>
<dbReference type="InterPro" id="IPR000873">
    <property type="entry name" value="AMP-dep_synth/lig_dom"/>
</dbReference>
<name>A0ABV3LKB8_9MICO</name>
<dbReference type="SUPFAM" id="SSF56801">
    <property type="entry name" value="Acetyl-CoA synthetase-like"/>
    <property type="match status" value="1"/>
</dbReference>
<evidence type="ECO:0000313" key="5">
    <source>
        <dbReference type="EMBL" id="MEW1976356.1"/>
    </source>
</evidence>
<sequence length="515" mass="55512">MNLAVVVDIPAMIVPDDVAVFGDGHEKTYQVLRDEAARQAALMESLGVSRGDRVGLLSTNRAGALSSFFGILMAGATVVPMNYRARGSELAHLVSDSGASLVIAEERYIDGILAAGMTRDRVLTLEEAHSRSAGLEPKDEPADVDDSDVAVMLYTSGTTSLPKGVLLTHGGFTQYVMSQGEAADGEFHGRVAVAAPLYHVAGLSTIAVSLFSGRETYLLDFEAGRWLETVQSRKITHAFLVPSMVSLLLRHPDFDRFDLTSLQMMTYGAAPMPPAVRHAMLERFPASVSFSCAYGQTETNSTVSLLGPDDHRLEGTPDEIELKRRRLSSVGKPLPDVEIRVTDDEGNIAPANVTGEVFIRTGRAMAGYWGRAGGTRVTLDSERWVHTGDIGHVDEGGYLFLTGRASDLIIRGGENISPSEIEDVLERNEEVEEAVAFPVADDHWGERVEAAVRLVPGAIGTVDALLEECKASLSGAKRPDRIHIVDDFPRTSTGKVLRRGLSKQFGTPQVADVAV</sequence>
<dbReference type="Pfam" id="PF13193">
    <property type="entry name" value="AMP-binding_C"/>
    <property type="match status" value="1"/>
</dbReference>
<gene>
    <name evidence="5" type="ORF">AB0301_14950</name>
</gene>